<dbReference type="Proteomes" id="UP001151760">
    <property type="component" value="Unassembled WGS sequence"/>
</dbReference>
<accession>A0ABQ5BJL2</accession>
<protein>
    <submittedName>
        <fullName evidence="1">Uncharacterized protein</fullName>
    </submittedName>
</protein>
<dbReference type="EMBL" id="BQNB010013199">
    <property type="protein sequence ID" value="GJT13059.1"/>
    <property type="molecule type" value="Genomic_DNA"/>
</dbReference>
<gene>
    <name evidence="1" type="ORF">Tco_0860101</name>
</gene>
<organism evidence="1 2">
    <name type="scientific">Tanacetum coccineum</name>
    <dbReference type="NCBI Taxonomy" id="301880"/>
    <lineage>
        <taxon>Eukaryota</taxon>
        <taxon>Viridiplantae</taxon>
        <taxon>Streptophyta</taxon>
        <taxon>Embryophyta</taxon>
        <taxon>Tracheophyta</taxon>
        <taxon>Spermatophyta</taxon>
        <taxon>Magnoliopsida</taxon>
        <taxon>eudicotyledons</taxon>
        <taxon>Gunneridae</taxon>
        <taxon>Pentapetalae</taxon>
        <taxon>asterids</taxon>
        <taxon>campanulids</taxon>
        <taxon>Asterales</taxon>
        <taxon>Asteraceae</taxon>
        <taxon>Asteroideae</taxon>
        <taxon>Anthemideae</taxon>
        <taxon>Anthemidinae</taxon>
        <taxon>Tanacetum</taxon>
    </lineage>
</organism>
<evidence type="ECO:0000313" key="2">
    <source>
        <dbReference type="Proteomes" id="UP001151760"/>
    </source>
</evidence>
<proteinExistence type="predicted"/>
<sequence length="290" mass="34047">MEVEMADMTKKAPLGIVENILVKIDKFLFHSDFVVIDMLDGLNETMLLGKEKVKFDMNGGICHSRVPVEKNYMARSVQESKNFNPLEIENNVFSYDSPTCLLLEQGTPSCSEESIDTVDSSHDMQEVKGSQNYEVGSHLLENVASRWHVCKPVRITFVDCEKDYGQWPTCNLDLSFYSGYVAIYGQEESGMLKQWICFRDHERQNVEGNGMIFDNFLKVRTRDDPYSRRFDVYKEEFDNEIEQLENEYELKAGRKRYALDEVWEKCEKFHDTTKLWYDKGFEEEELWKME</sequence>
<keyword evidence="2" id="KW-1185">Reference proteome</keyword>
<reference evidence="1" key="1">
    <citation type="journal article" date="2022" name="Int. J. Mol. Sci.">
        <title>Draft Genome of Tanacetum Coccineum: Genomic Comparison of Closely Related Tanacetum-Family Plants.</title>
        <authorList>
            <person name="Yamashiro T."/>
            <person name="Shiraishi A."/>
            <person name="Nakayama K."/>
            <person name="Satake H."/>
        </authorList>
    </citation>
    <scope>NUCLEOTIDE SEQUENCE</scope>
</reference>
<name>A0ABQ5BJL2_9ASTR</name>
<comment type="caution">
    <text evidence="1">The sequence shown here is derived from an EMBL/GenBank/DDBJ whole genome shotgun (WGS) entry which is preliminary data.</text>
</comment>
<reference evidence="1" key="2">
    <citation type="submission" date="2022-01" db="EMBL/GenBank/DDBJ databases">
        <authorList>
            <person name="Yamashiro T."/>
            <person name="Shiraishi A."/>
            <person name="Satake H."/>
            <person name="Nakayama K."/>
        </authorList>
    </citation>
    <scope>NUCLEOTIDE SEQUENCE</scope>
</reference>
<evidence type="ECO:0000313" key="1">
    <source>
        <dbReference type="EMBL" id="GJT13059.1"/>
    </source>
</evidence>